<comment type="caution">
    <text evidence="11">The sequence shown here is derived from an EMBL/GenBank/DDBJ whole genome shotgun (WGS) entry which is preliminary data.</text>
</comment>
<keyword evidence="1 10" id="KW-0540">Nuclease</keyword>
<evidence type="ECO:0000256" key="5">
    <source>
        <dbReference type="ARBA" id="ARBA00022842"/>
    </source>
</evidence>
<evidence type="ECO:0000256" key="8">
    <source>
        <dbReference type="ARBA" id="ARBA00023211"/>
    </source>
</evidence>
<dbReference type="InterPro" id="IPR002729">
    <property type="entry name" value="CRISPR-assoc_Cas1"/>
</dbReference>
<evidence type="ECO:0000256" key="4">
    <source>
        <dbReference type="ARBA" id="ARBA00022801"/>
    </source>
</evidence>
<comment type="similarity">
    <text evidence="10">Belongs to the CRISPR-associated endonuclease Cas1 family.</text>
</comment>
<accession>A0A1Y1QEA5</accession>
<dbReference type="NCBIfam" id="TIGR00287">
    <property type="entry name" value="cas1"/>
    <property type="match status" value="1"/>
</dbReference>
<dbReference type="EC" id="3.1.-.-" evidence="10"/>
<dbReference type="AlphaFoldDB" id="A0A1Y1QEA5"/>
<dbReference type="InterPro" id="IPR050646">
    <property type="entry name" value="Cas1"/>
</dbReference>
<name>A0A1Y1QEA5_9GAMM</name>
<evidence type="ECO:0000256" key="7">
    <source>
        <dbReference type="ARBA" id="ARBA00023125"/>
    </source>
</evidence>
<evidence type="ECO:0000313" key="11">
    <source>
        <dbReference type="EMBL" id="OQX03628.1"/>
    </source>
</evidence>
<dbReference type="HAMAP" id="MF_01470">
    <property type="entry name" value="Cas1"/>
    <property type="match status" value="1"/>
</dbReference>
<dbReference type="PANTHER" id="PTHR34353">
    <property type="entry name" value="CRISPR-ASSOCIATED ENDONUCLEASE CAS1 1"/>
    <property type="match status" value="1"/>
</dbReference>
<dbReference type="GO" id="GO:0043571">
    <property type="term" value="P:maintenance of CRISPR repeat elements"/>
    <property type="evidence" value="ECO:0007669"/>
    <property type="project" value="UniProtKB-UniRule"/>
</dbReference>
<comment type="cofactor">
    <cofactor evidence="10">
        <name>Mg(2+)</name>
        <dbReference type="ChEBI" id="CHEBI:18420"/>
    </cofactor>
    <cofactor evidence="10">
        <name>Mn(2+)</name>
        <dbReference type="ChEBI" id="CHEBI:29035"/>
    </cofactor>
</comment>
<dbReference type="GO" id="GO:0046872">
    <property type="term" value="F:metal ion binding"/>
    <property type="evidence" value="ECO:0007669"/>
    <property type="project" value="UniProtKB-UniRule"/>
</dbReference>
<feature type="binding site" evidence="10">
    <location>
        <position position="209"/>
    </location>
    <ligand>
        <name>Mn(2+)</name>
        <dbReference type="ChEBI" id="CHEBI:29035"/>
    </ligand>
</feature>
<keyword evidence="5 10" id="KW-0460">Magnesium</keyword>
<comment type="function">
    <text evidence="10">CRISPR (clustered regularly interspaced short palindromic repeat), is an adaptive immune system that provides protection against mobile genetic elements (viruses, transposable elements and conjugative plasmids). CRISPR clusters contain spacers, sequences complementary to antecedent mobile elements, and target invading nucleic acids. CRISPR clusters are transcribed and processed into CRISPR RNA (crRNA). Acts as a dsDNA endonuclease. Involved in the integration of spacer DNA into the CRISPR cassette.</text>
</comment>
<organism evidence="11 12">
    <name type="scientific">Thiothrix lacustris</name>
    <dbReference type="NCBI Taxonomy" id="525917"/>
    <lineage>
        <taxon>Bacteria</taxon>
        <taxon>Pseudomonadati</taxon>
        <taxon>Pseudomonadota</taxon>
        <taxon>Gammaproteobacteria</taxon>
        <taxon>Thiotrichales</taxon>
        <taxon>Thiotrichaceae</taxon>
        <taxon>Thiothrix</taxon>
    </lineage>
</organism>
<reference evidence="11 12" key="1">
    <citation type="submission" date="2017-01" db="EMBL/GenBank/DDBJ databases">
        <title>Novel large sulfur bacteria in the metagenomes of groundwater-fed chemosynthetic microbial mats in the Lake Huron basin.</title>
        <authorList>
            <person name="Sharrar A.M."/>
            <person name="Flood B.E."/>
            <person name="Bailey J.V."/>
            <person name="Jones D.S."/>
            <person name="Biddanda B."/>
            <person name="Ruberg S.A."/>
            <person name="Marcus D.N."/>
            <person name="Dick G.J."/>
        </authorList>
    </citation>
    <scope>NUCLEOTIDE SEQUENCE [LARGE SCALE GENOMIC DNA]</scope>
    <source>
        <strain evidence="11">A8</strain>
    </source>
</reference>
<sequence>MSEHRIILIENPAHLSINTGRLRLSREGKEDVHILPQDIAVLVLHHHTIQLTVNVLRVLGLAGAAILTTDDKHHPSAITLPYYGAPIQSQRLRQQIKAMQEGRDAFVWQRLIQCRIRGQADNLRRIVNKGALRLERMAEQVQPADYTKVEGQAARHYWSHLFPLGESRVKQGAEDLTNIRLNFGYAVLRSLIARELAAVGLNPILGVGHISQENPFNLADDFLECYRYLVERQVFGHPDCETFDPHERKRLASVVQETVTLGKETFRLTSAVTETIASYCRWLDKGKGELRVPHLG</sequence>
<dbReference type="NCBIfam" id="TIGR03639">
    <property type="entry name" value="cas1_NMENI"/>
    <property type="match status" value="1"/>
</dbReference>
<dbReference type="GO" id="GO:0016787">
    <property type="term" value="F:hydrolase activity"/>
    <property type="evidence" value="ECO:0007669"/>
    <property type="project" value="UniProtKB-KW"/>
</dbReference>
<keyword evidence="8 10" id="KW-0464">Manganese</keyword>
<keyword evidence="4 10" id="KW-0378">Hydrolase</keyword>
<dbReference type="InterPro" id="IPR042206">
    <property type="entry name" value="CRISPR-assoc_Cas1_C"/>
</dbReference>
<evidence type="ECO:0000256" key="6">
    <source>
        <dbReference type="ARBA" id="ARBA00023118"/>
    </source>
</evidence>
<evidence type="ECO:0000256" key="10">
    <source>
        <dbReference type="HAMAP-Rule" id="MF_01470"/>
    </source>
</evidence>
<evidence type="ECO:0000256" key="9">
    <source>
        <dbReference type="ARBA" id="ARBA00038592"/>
    </source>
</evidence>
<dbReference type="InterPro" id="IPR019855">
    <property type="entry name" value="CRISPR-assoc_Cas1_NMENI"/>
</dbReference>
<feature type="binding site" evidence="10">
    <location>
        <position position="150"/>
    </location>
    <ligand>
        <name>Mn(2+)</name>
        <dbReference type="ChEBI" id="CHEBI:29035"/>
    </ligand>
</feature>
<evidence type="ECO:0000313" key="12">
    <source>
        <dbReference type="Proteomes" id="UP000192491"/>
    </source>
</evidence>
<dbReference type="PANTHER" id="PTHR34353:SF2">
    <property type="entry name" value="CRISPR-ASSOCIATED ENDONUCLEASE CAS1 1"/>
    <property type="match status" value="1"/>
</dbReference>
<keyword evidence="2 10" id="KW-0479">Metal-binding</keyword>
<dbReference type="Gene3D" id="1.20.120.920">
    <property type="entry name" value="CRISPR-associated endonuclease Cas1, C-terminal domain"/>
    <property type="match status" value="1"/>
</dbReference>
<dbReference type="GO" id="GO:0004520">
    <property type="term" value="F:DNA endonuclease activity"/>
    <property type="evidence" value="ECO:0007669"/>
    <property type="project" value="InterPro"/>
</dbReference>
<evidence type="ECO:0000256" key="3">
    <source>
        <dbReference type="ARBA" id="ARBA00022759"/>
    </source>
</evidence>
<evidence type="ECO:0000256" key="2">
    <source>
        <dbReference type="ARBA" id="ARBA00022723"/>
    </source>
</evidence>
<protein>
    <recommendedName>
        <fullName evidence="10">CRISPR-associated endonuclease Cas1</fullName>
        <ecNumber evidence="10">3.1.-.-</ecNumber>
    </recommendedName>
</protein>
<dbReference type="GO" id="GO:0051607">
    <property type="term" value="P:defense response to virus"/>
    <property type="evidence" value="ECO:0007669"/>
    <property type="project" value="UniProtKB-UniRule"/>
</dbReference>
<feature type="binding site" evidence="10">
    <location>
        <position position="224"/>
    </location>
    <ligand>
        <name>Mn(2+)</name>
        <dbReference type="ChEBI" id="CHEBI:29035"/>
    </ligand>
</feature>
<dbReference type="GO" id="GO:0003677">
    <property type="term" value="F:DNA binding"/>
    <property type="evidence" value="ECO:0007669"/>
    <property type="project" value="UniProtKB-KW"/>
</dbReference>
<dbReference type="Proteomes" id="UP000192491">
    <property type="component" value="Unassembled WGS sequence"/>
</dbReference>
<dbReference type="Pfam" id="PF01867">
    <property type="entry name" value="Cas_Cas1"/>
    <property type="match status" value="1"/>
</dbReference>
<comment type="subunit">
    <text evidence="9 10">Homodimer, forms a heterotetramer with a Cas2 homodimer.</text>
</comment>
<proteinExistence type="inferred from homology"/>
<evidence type="ECO:0000256" key="1">
    <source>
        <dbReference type="ARBA" id="ARBA00022722"/>
    </source>
</evidence>
<gene>
    <name evidence="10" type="primary">cas1</name>
    <name evidence="11" type="ORF">BWK73_38900</name>
</gene>
<dbReference type="EMBL" id="MTEJ01000392">
    <property type="protein sequence ID" value="OQX03628.1"/>
    <property type="molecule type" value="Genomic_DNA"/>
</dbReference>
<keyword evidence="6 10" id="KW-0051">Antiviral defense</keyword>
<keyword evidence="3 10" id="KW-0255">Endonuclease</keyword>
<keyword evidence="7 10" id="KW-0238">DNA-binding</keyword>